<evidence type="ECO:0000313" key="2">
    <source>
        <dbReference type="Proteomes" id="UP000001340"/>
    </source>
</evidence>
<sequence>MLGFSLWGVGIVGGGSEIELWSYHPSTDSWQREVNLPYFPYDSLIFRSVFTIGDYAYGIVGQKVYQFYKIPPGQ</sequence>
<organism evidence="1 2">
    <name type="scientific">Leptospira interrogans str. UI 12758</name>
    <dbReference type="NCBI Taxonomy" id="1049938"/>
    <lineage>
        <taxon>Bacteria</taxon>
        <taxon>Pseudomonadati</taxon>
        <taxon>Spirochaetota</taxon>
        <taxon>Spirochaetia</taxon>
        <taxon>Leptospirales</taxon>
        <taxon>Leptospiraceae</taxon>
        <taxon>Leptospira</taxon>
    </lineage>
</organism>
<gene>
    <name evidence="1" type="ORF">LEP1GSC105_2396</name>
</gene>
<protein>
    <submittedName>
        <fullName evidence="1">Uncharacterized protein</fullName>
    </submittedName>
</protein>
<proteinExistence type="predicted"/>
<dbReference type="EMBL" id="AHNR02000028">
    <property type="protein sequence ID" value="EKR55599.1"/>
    <property type="molecule type" value="Genomic_DNA"/>
</dbReference>
<comment type="caution">
    <text evidence="1">The sequence shown here is derived from an EMBL/GenBank/DDBJ whole genome shotgun (WGS) entry which is preliminary data.</text>
</comment>
<name>A0A0E2DIZ0_LEPIR</name>
<accession>A0A0E2DIZ0</accession>
<dbReference type="Proteomes" id="UP000001340">
    <property type="component" value="Unassembled WGS sequence"/>
</dbReference>
<reference evidence="1 2" key="1">
    <citation type="submission" date="2012-10" db="EMBL/GenBank/DDBJ databases">
        <authorList>
            <person name="Harkins D.M."/>
            <person name="Durkin A.S."/>
            <person name="Brinkac L.M."/>
            <person name="Haft D.H."/>
            <person name="Selengut J.D."/>
            <person name="Sanka R."/>
            <person name="DePew J."/>
            <person name="Purushe J."/>
            <person name="Chanthongthip A."/>
            <person name="Lattana O."/>
            <person name="Phetsouvanh R."/>
            <person name="Newton P.N."/>
            <person name="Vinetz J.M."/>
            <person name="Sutton G.G."/>
            <person name="Nierman W.C."/>
            <person name="Fouts D.E."/>
        </authorList>
    </citation>
    <scope>NUCLEOTIDE SEQUENCE [LARGE SCALE GENOMIC DNA]</scope>
    <source>
        <strain evidence="1 2">UI 12758</strain>
    </source>
</reference>
<dbReference type="AlphaFoldDB" id="A0A0E2DIZ0"/>
<evidence type="ECO:0000313" key="1">
    <source>
        <dbReference type="EMBL" id="EKR55599.1"/>
    </source>
</evidence>